<reference evidence="1" key="1">
    <citation type="submission" date="2021-04" db="EMBL/GenBank/DDBJ databases">
        <title>A collection of bacterial strains from the Burkholderia cepacia Research Laboratory and Repository.</title>
        <authorList>
            <person name="Lipuma J."/>
            <person name="Spilker T."/>
        </authorList>
    </citation>
    <scope>NUCLEOTIDE SEQUENCE</scope>
    <source>
        <strain evidence="1">AU36012</strain>
    </source>
</reference>
<name>A0AA41E3Y8_9BURK</name>
<dbReference type="Proteomes" id="UP000682266">
    <property type="component" value="Unassembled WGS sequence"/>
</dbReference>
<dbReference type="AlphaFoldDB" id="A0AA41E3Y8"/>
<accession>A0AA41E3Y8</accession>
<evidence type="ECO:0000313" key="2">
    <source>
        <dbReference type="Proteomes" id="UP000682266"/>
    </source>
</evidence>
<organism evidence="1 2">
    <name type="scientific">Burkholderia ambifaria</name>
    <dbReference type="NCBI Taxonomy" id="152480"/>
    <lineage>
        <taxon>Bacteria</taxon>
        <taxon>Pseudomonadati</taxon>
        <taxon>Pseudomonadota</taxon>
        <taxon>Betaproteobacteria</taxon>
        <taxon>Burkholderiales</taxon>
        <taxon>Burkholderiaceae</taxon>
        <taxon>Burkholderia</taxon>
        <taxon>Burkholderia cepacia complex</taxon>
    </lineage>
</organism>
<dbReference type="RefSeq" id="WP_146124531.1">
    <property type="nucleotide sequence ID" value="NZ_CADERF010000002.1"/>
</dbReference>
<protein>
    <submittedName>
        <fullName evidence="1">Uncharacterized protein</fullName>
    </submittedName>
</protein>
<proteinExistence type="predicted"/>
<sequence length="132" mass="14609">MAALVFIIFNHWQVFAASISDDAFERCLARTQKDRLSCESDCGLILQGCYEEGISEATEKSDVLQSKIASKSGGACSTLASVYIEDAKVMERDISRRAALLPGWVASELSLNFARQRLSNLRAIEKSCRQLK</sequence>
<evidence type="ECO:0000313" key="1">
    <source>
        <dbReference type="EMBL" id="MBR8128006.1"/>
    </source>
</evidence>
<gene>
    <name evidence="1" type="ORF">KDW93_03180</name>
</gene>
<dbReference type="EMBL" id="JAGSVG010000002">
    <property type="protein sequence ID" value="MBR8128006.1"/>
    <property type="molecule type" value="Genomic_DNA"/>
</dbReference>
<comment type="caution">
    <text evidence="1">The sequence shown here is derived from an EMBL/GenBank/DDBJ whole genome shotgun (WGS) entry which is preliminary data.</text>
</comment>